<accession>A0ABT2Y8K6</accession>
<dbReference type="Proteomes" id="UP001177160">
    <property type="component" value="Unassembled WGS sequence"/>
</dbReference>
<dbReference type="EMBL" id="JAOVQM010000011">
    <property type="protein sequence ID" value="MCV2232847.1"/>
    <property type="molecule type" value="Genomic_DNA"/>
</dbReference>
<comment type="caution">
    <text evidence="1">The sequence shown here is derived from an EMBL/GenBank/DDBJ whole genome shotgun (WGS) entry which is preliminary data.</text>
</comment>
<dbReference type="RefSeq" id="WP_263609036.1">
    <property type="nucleotide sequence ID" value="NZ_JAOVQM010000011.1"/>
</dbReference>
<dbReference type="SUPFAM" id="SSF159888">
    <property type="entry name" value="YdhG-like"/>
    <property type="match status" value="1"/>
</dbReference>
<reference evidence="1" key="1">
    <citation type="submission" date="2022-09" db="EMBL/GenBank/DDBJ databases">
        <title>Novel Mycoplasma species identified in domestic and wild animals.</title>
        <authorList>
            <person name="Volokhov D.V."/>
            <person name="Furtak V.A."/>
            <person name="Zagorodnyaya T.A."/>
        </authorList>
    </citation>
    <scope>NUCLEOTIDE SEQUENCE</scope>
    <source>
        <strain evidence="1">Oakley</strain>
    </source>
</reference>
<gene>
    <name evidence="1" type="ORF">N7548_08445</name>
</gene>
<name>A0ABT2Y8K6_9MOLU</name>
<evidence type="ECO:0000313" key="2">
    <source>
        <dbReference type="Proteomes" id="UP001177160"/>
    </source>
</evidence>
<sequence>MPNHVNYETFIHTLSDLQIGCLQHLKTLITEEFPEVKWTLLSNQPYFYLEQFEHINLHRRPSIVMAFYQDHVNIFTMSNLNHKANLSMYTFTSKNTLQIFYDQVIEEQPLKILFKDALTGV</sequence>
<evidence type="ECO:0008006" key="3">
    <source>
        <dbReference type="Google" id="ProtNLM"/>
    </source>
</evidence>
<dbReference type="Gene3D" id="3.90.1150.200">
    <property type="match status" value="1"/>
</dbReference>
<protein>
    <recommendedName>
        <fullName evidence="3">YdhG-like domain-containing protein</fullName>
    </recommendedName>
</protein>
<proteinExistence type="predicted"/>
<evidence type="ECO:0000313" key="1">
    <source>
        <dbReference type="EMBL" id="MCV2232847.1"/>
    </source>
</evidence>
<organism evidence="1 2">
    <name type="scientific">Paracholeplasma manati</name>
    <dbReference type="NCBI Taxonomy" id="591373"/>
    <lineage>
        <taxon>Bacteria</taxon>
        <taxon>Bacillati</taxon>
        <taxon>Mycoplasmatota</taxon>
        <taxon>Mollicutes</taxon>
        <taxon>Acholeplasmatales</taxon>
        <taxon>Acholeplasmataceae</taxon>
        <taxon>Paracholeplasma</taxon>
    </lineage>
</organism>
<keyword evidence="2" id="KW-1185">Reference proteome</keyword>